<keyword evidence="1" id="KW-0175">Coiled coil</keyword>
<dbReference type="EMBL" id="CP045273">
    <property type="protein sequence ID" value="QJX80290.1"/>
    <property type="molecule type" value="Genomic_DNA"/>
</dbReference>
<geneLocation type="plasmid" evidence="3">
    <name>pfdu301a</name>
</geneLocation>
<dbReference type="RefSeq" id="WP_171778275.1">
    <property type="nucleotide sequence ID" value="NZ_CP045273.1"/>
</dbReference>
<evidence type="ECO:0000313" key="3">
    <source>
        <dbReference type="Proteomes" id="UP000501076"/>
    </source>
</evidence>
<dbReference type="AlphaFoldDB" id="A0A6M6E0C4"/>
<gene>
    <name evidence="2" type="ORF">FDZ14_29800</name>
</gene>
<name>A0A6M6E0C4_PRIMG</name>
<dbReference type="Proteomes" id="UP000501076">
    <property type="component" value="Plasmid pFDU301A"/>
</dbReference>
<evidence type="ECO:0008006" key="4">
    <source>
        <dbReference type="Google" id="ProtNLM"/>
    </source>
</evidence>
<protein>
    <recommendedName>
        <fullName evidence="4">Lipoprotein</fullName>
    </recommendedName>
</protein>
<accession>A0A6M6E0C4</accession>
<keyword evidence="2" id="KW-0614">Plasmid</keyword>
<feature type="coiled-coil region" evidence="1">
    <location>
        <begin position="39"/>
        <end position="112"/>
    </location>
</feature>
<sequence length="273" mass="30965">MKNVSKIAVGAAALTLALSLVGCTSKESINKTTEQEEAQKKIKIELSFLQNECDRLINKEEDTEETFPSYKNDFNLLSTSVNSASKVTEMDNNELQVRIDQLEKDVEKLNGKESLKAYKKYTSAKTIYEVTMKDNLHSIVEATSGWDDGKDRGAAFFYSHIHSSQKDINKDIKPALNDIKNGPVYKLALVQDELQKHRDDFNKKQFEQLESATQSFKSALNAQIVTVNSYKNLIKNPYNTSTYTMEEEERHNDALTYLTDFESDLGIAQPKTH</sequence>
<dbReference type="PROSITE" id="PS51257">
    <property type="entry name" value="PROKAR_LIPOPROTEIN"/>
    <property type="match status" value="1"/>
</dbReference>
<reference evidence="2 3" key="1">
    <citation type="submission" date="2019-10" db="EMBL/GenBank/DDBJ databases">
        <title>Complete genome sequences for adaption low water activity.</title>
        <authorList>
            <person name="Zhao L."/>
            <person name="Zhong J."/>
        </authorList>
    </citation>
    <scope>NUCLEOTIDE SEQUENCE [LARGE SCALE GENOMIC DNA]</scope>
    <source>
        <strain evidence="2 3">FDU301</strain>
        <plasmid evidence="3">pfdu301a</plasmid>
    </source>
</reference>
<organism evidence="2 3">
    <name type="scientific">Priestia megaterium</name>
    <name type="common">Bacillus megaterium</name>
    <dbReference type="NCBI Taxonomy" id="1404"/>
    <lineage>
        <taxon>Bacteria</taxon>
        <taxon>Bacillati</taxon>
        <taxon>Bacillota</taxon>
        <taxon>Bacilli</taxon>
        <taxon>Bacillales</taxon>
        <taxon>Bacillaceae</taxon>
        <taxon>Priestia</taxon>
    </lineage>
</organism>
<proteinExistence type="predicted"/>
<evidence type="ECO:0000256" key="1">
    <source>
        <dbReference type="SAM" id="Coils"/>
    </source>
</evidence>
<evidence type="ECO:0000313" key="2">
    <source>
        <dbReference type="EMBL" id="QJX80290.1"/>
    </source>
</evidence>